<dbReference type="Proteomes" id="UP000799537">
    <property type="component" value="Unassembled WGS sequence"/>
</dbReference>
<organism evidence="2 3">
    <name type="scientific">Zasmidium cellare ATCC 36951</name>
    <dbReference type="NCBI Taxonomy" id="1080233"/>
    <lineage>
        <taxon>Eukaryota</taxon>
        <taxon>Fungi</taxon>
        <taxon>Dikarya</taxon>
        <taxon>Ascomycota</taxon>
        <taxon>Pezizomycotina</taxon>
        <taxon>Dothideomycetes</taxon>
        <taxon>Dothideomycetidae</taxon>
        <taxon>Mycosphaerellales</taxon>
        <taxon>Mycosphaerellaceae</taxon>
        <taxon>Zasmidium</taxon>
    </lineage>
</organism>
<dbReference type="GeneID" id="54571391"/>
<dbReference type="OrthoDB" id="1263307at2759"/>
<dbReference type="SUPFAM" id="SSF53474">
    <property type="entry name" value="alpha/beta-Hydrolases"/>
    <property type="match status" value="1"/>
</dbReference>
<evidence type="ECO:0000313" key="2">
    <source>
        <dbReference type="EMBL" id="KAF2162486.1"/>
    </source>
</evidence>
<dbReference type="PANTHER" id="PTHR37017:SF11">
    <property type="entry name" value="ESTERASE_LIPASE_THIOESTERASE DOMAIN-CONTAINING PROTEIN"/>
    <property type="match status" value="1"/>
</dbReference>
<dbReference type="RefSeq" id="XP_033663375.1">
    <property type="nucleotide sequence ID" value="XM_033818119.1"/>
</dbReference>
<reference evidence="2" key="1">
    <citation type="journal article" date="2020" name="Stud. Mycol.">
        <title>101 Dothideomycetes genomes: a test case for predicting lifestyles and emergence of pathogens.</title>
        <authorList>
            <person name="Haridas S."/>
            <person name="Albert R."/>
            <person name="Binder M."/>
            <person name="Bloem J."/>
            <person name="Labutti K."/>
            <person name="Salamov A."/>
            <person name="Andreopoulos B."/>
            <person name="Baker S."/>
            <person name="Barry K."/>
            <person name="Bills G."/>
            <person name="Bluhm B."/>
            <person name="Cannon C."/>
            <person name="Castanera R."/>
            <person name="Culley D."/>
            <person name="Daum C."/>
            <person name="Ezra D."/>
            <person name="Gonzalez J."/>
            <person name="Henrissat B."/>
            <person name="Kuo A."/>
            <person name="Liang C."/>
            <person name="Lipzen A."/>
            <person name="Lutzoni F."/>
            <person name="Magnuson J."/>
            <person name="Mondo S."/>
            <person name="Nolan M."/>
            <person name="Ohm R."/>
            <person name="Pangilinan J."/>
            <person name="Park H.-J."/>
            <person name="Ramirez L."/>
            <person name="Alfaro M."/>
            <person name="Sun H."/>
            <person name="Tritt A."/>
            <person name="Yoshinaga Y."/>
            <person name="Zwiers L.-H."/>
            <person name="Turgeon B."/>
            <person name="Goodwin S."/>
            <person name="Spatafora J."/>
            <person name="Crous P."/>
            <person name="Grigoriev I."/>
        </authorList>
    </citation>
    <scope>NUCLEOTIDE SEQUENCE</scope>
    <source>
        <strain evidence="2">ATCC 36951</strain>
    </source>
</reference>
<dbReference type="EMBL" id="ML993613">
    <property type="protein sequence ID" value="KAF2162486.1"/>
    <property type="molecule type" value="Genomic_DNA"/>
</dbReference>
<sequence length="253" mass="27599">MPTTSVILVPGAWHNPICYSIVAHKLKEAGDRTVFVSLASVGPEQHLKDFDPDVTLIQNAIEHEADAGHEIMLVVRSYSGVPGTEAVKGLDIASRANGGLTGGVAHIFYCCSFIVQQGQSLASSFGGHDLPWYSVAEDKSYYTPRTPIHTFYNDLPIDEAKAVAAHLKPHSYQVIHSKITYAAWKGVPSTYLYCTEDNAIPLEVQKLMVEEFAKGYKIRTETLVSGHSPFFSQPDAMAMAMAMAIRRAAGETV</sequence>
<accession>A0A6A6CAK4</accession>
<dbReference type="AlphaFoldDB" id="A0A6A6CAK4"/>
<evidence type="ECO:0000313" key="3">
    <source>
        <dbReference type="Proteomes" id="UP000799537"/>
    </source>
</evidence>
<feature type="domain" description="AB hydrolase-1" evidence="1">
    <location>
        <begin position="6"/>
        <end position="238"/>
    </location>
</feature>
<protein>
    <recommendedName>
        <fullName evidence="1">AB hydrolase-1 domain-containing protein</fullName>
    </recommendedName>
</protein>
<proteinExistence type="predicted"/>
<keyword evidence="3" id="KW-1185">Reference proteome</keyword>
<dbReference type="InterPro" id="IPR052897">
    <property type="entry name" value="Sec-Metab_Biosynth_Hydrolase"/>
</dbReference>
<gene>
    <name evidence="2" type="ORF">M409DRAFT_69081</name>
</gene>
<dbReference type="Gene3D" id="3.40.50.1820">
    <property type="entry name" value="alpha/beta hydrolase"/>
    <property type="match status" value="1"/>
</dbReference>
<name>A0A6A6CAK4_ZASCE</name>
<dbReference type="PANTHER" id="PTHR37017">
    <property type="entry name" value="AB HYDROLASE-1 DOMAIN-CONTAINING PROTEIN-RELATED"/>
    <property type="match status" value="1"/>
</dbReference>
<dbReference type="InterPro" id="IPR029058">
    <property type="entry name" value="AB_hydrolase_fold"/>
</dbReference>
<dbReference type="InterPro" id="IPR000073">
    <property type="entry name" value="AB_hydrolase_1"/>
</dbReference>
<evidence type="ECO:0000259" key="1">
    <source>
        <dbReference type="Pfam" id="PF12697"/>
    </source>
</evidence>
<dbReference type="Pfam" id="PF12697">
    <property type="entry name" value="Abhydrolase_6"/>
    <property type="match status" value="1"/>
</dbReference>